<keyword evidence="2" id="KW-1185">Reference proteome</keyword>
<sequence length="155" mass="17084">MPNQIVTKSLLGVLGVSAIGGTAAASYKLLGKGSNREEITTSEIRKSKISVADLLKRDSTKELLDKNWGAHDSSWISAYEKYRTWGSSNNSNSWNIASLEGQVFQIGEVPPREFLDKCEEESQREVDDMNDPIYVAVSEWCTKKIPVTAAQSSTP</sequence>
<protein>
    <submittedName>
        <fullName evidence="1">Uncharacterized protein</fullName>
    </submittedName>
</protein>
<gene>
    <name evidence="1" type="ORF">HF1_12420</name>
</gene>
<proteinExistence type="predicted"/>
<dbReference type="Proteomes" id="UP000008637">
    <property type="component" value="Chromosome"/>
</dbReference>
<dbReference type="AlphaFoldDB" id="E8ZJC9"/>
<evidence type="ECO:0000313" key="2">
    <source>
        <dbReference type="Proteomes" id="UP000008637"/>
    </source>
</evidence>
<reference evidence="1 2" key="1">
    <citation type="journal article" date="2011" name="J. Bacteriol.">
        <title>Complete genome sequence of Mycoplasma haemofelis, a hemotropic mycoplasma.</title>
        <authorList>
            <person name="Barker E.N."/>
            <person name="Helps C.R."/>
            <person name="Peters I.R."/>
            <person name="Darby A.C."/>
            <person name="Radford A.D."/>
            <person name="Tasker S."/>
        </authorList>
    </citation>
    <scope>NUCLEOTIDE SEQUENCE [LARGE SCALE GENOMIC DNA]</scope>
    <source>
        <strain evidence="1 2">Langford 1</strain>
    </source>
</reference>
<name>E8ZJC9_MYCHL</name>
<organism evidence="1 2">
    <name type="scientific">Mycoplasma haemofelis (strain Langford 1)</name>
    <name type="common">Haemobartonella felis</name>
    <dbReference type="NCBI Taxonomy" id="941640"/>
    <lineage>
        <taxon>Bacteria</taxon>
        <taxon>Bacillati</taxon>
        <taxon>Mycoplasmatota</taxon>
        <taxon>Mollicutes</taxon>
        <taxon>Mycoplasmataceae</taxon>
        <taxon>Mycoplasma</taxon>
    </lineage>
</organism>
<dbReference type="EMBL" id="FR773153">
    <property type="protein sequence ID" value="CBY93250.1"/>
    <property type="molecule type" value="Genomic_DNA"/>
</dbReference>
<dbReference type="HOGENOM" id="CLU_149302_0_0_14"/>
<evidence type="ECO:0000313" key="1">
    <source>
        <dbReference type="EMBL" id="CBY93250.1"/>
    </source>
</evidence>
<dbReference type="KEGG" id="mha:HF1_12420"/>
<accession>E8ZJC9</accession>